<keyword evidence="2" id="KW-1185">Reference proteome</keyword>
<sequence length="37" mass="4138">MVGNLIGQKMHQWLPELSPRFTTAPILMGLALVTFLL</sequence>
<dbReference type="EMBL" id="BBMS01000113">
    <property type="protein sequence ID" value="GAL30817.1"/>
    <property type="molecule type" value="Genomic_DNA"/>
</dbReference>
<dbReference type="Proteomes" id="UP000029223">
    <property type="component" value="Unassembled WGS sequence"/>
</dbReference>
<evidence type="ECO:0000313" key="2">
    <source>
        <dbReference type="Proteomes" id="UP000029223"/>
    </source>
</evidence>
<protein>
    <submittedName>
        <fullName evidence="1">Uncharacterized protein</fullName>
    </submittedName>
</protein>
<name>A0ABQ0JPY6_9VIBR</name>
<organism evidence="1 2">
    <name type="scientific">Vibrio variabilis</name>
    <dbReference type="NCBI Taxonomy" id="990271"/>
    <lineage>
        <taxon>Bacteria</taxon>
        <taxon>Pseudomonadati</taxon>
        <taxon>Pseudomonadota</taxon>
        <taxon>Gammaproteobacteria</taxon>
        <taxon>Vibrionales</taxon>
        <taxon>Vibrionaceae</taxon>
        <taxon>Vibrio</taxon>
    </lineage>
</organism>
<accession>A0ABQ0JPY6</accession>
<evidence type="ECO:0000313" key="1">
    <source>
        <dbReference type="EMBL" id="GAL30817.1"/>
    </source>
</evidence>
<reference evidence="2" key="1">
    <citation type="submission" date="2014-09" db="EMBL/GenBank/DDBJ databases">
        <title>Vibrio variabilis JCM 19239. (C206) whole genome shotgun sequence.</title>
        <authorList>
            <person name="Sawabe T."/>
            <person name="Meirelles P."/>
            <person name="Nakanishi M."/>
            <person name="Sayaka M."/>
            <person name="Hattori M."/>
            <person name="Ohkuma M."/>
        </authorList>
    </citation>
    <scope>NUCLEOTIDE SEQUENCE [LARGE SCALE GENOMIC DNA]</scope>
    <source>
        <strain evidence="2">JCM 19239</strain>
    </source>
</reference>
<comment type="caution">
    <text evidence="1">The sequence shown here is derived from an EMBL/GenBank/DDBJ whole genome shotgun (WGS) entry which is preliminary data.</text>
</comment>
<proteinExistence type="predicted"/>
<gene>
    <name evidence="1" type="ORF">JCM19239_3178</name>
</gene>